<comment type="caution">
    <text evidence="1">The sequence shown here is derived from an EMBL/GenBank/DDBJ whole genome shotgun (WGS) entry which is preliminary data.</text>
</comment>
<organism evidence="1 2">
    <name type="scientific">Candidatus Pullilachnospira stercoravium</name>
    <dbReference type="NCBI Taxonomy" id="2840913"/>
    <lineage>
        <taxon>Bacteria</taxon>
        <taxon>Bacillati</taxon>
        <taxon>Bacillota</taxon>
        <taxon>Clostridia</taxon>
        <taxon>Lachnospirales</taxon>
        <taxon>Lachnospiraceae</taxon>
        <taxon>Lachnospiraceae incertae sedis</taxon>
        <taxon>Candidatus Pullilachnospira</taxon>
    </lineage>
</organism>
<evidence type="ECO:0000313" key="1">
    <source>
        <dbReference type="EMBL" id="HIV12185.1"/>
    </source>
</evidence>
<protein>
    <submittedName>
        <fullName evidence="1">Sigma-70 family RNA polymerase sigma factor</fullName>
    </submittedName>
</protein>
<gene>
    <name evidence="1" type="ORF">IAA63_03465</name>
</gene>
<dbReference type="Proteomes" id="UP000886723">
    <property type="component" value="Unassembled WGS sequence"/>
</dbReference>
<reference evidence="1" key="2">
    <citation type="journal article" date="2021" name="PeerJ">
        <title>Extensive microbial diversity within the chicken gut microbiome revealed by metagenomics and culture.</title>
        <authorList>
            <person name="Gilroy R."/>
            <person name="Ravi A."/>
            <person name="Getino M."/>
            <person name="Pursley I."/>
            <person name="Horton D.L."/>
            <person name="Alikhan N.F."/>
            <person name="Baker D."/>
            <person name="Gharbi K."/>
            <person name="Hall N."/>
            <person name="Watson M."/>
            <person name="Adriaenssens E.M."/>
            <person name="Foster-Nyarko E."/>
            <person name="Jarju S."/>
            <person name="Secka A."/>
            <person name="Antonio M."/>
            <person name="Oren A."/>
            <person name="Chaudhuri R.R."/>
            <person name="La Ragione R."/>
            <person name="Hildebrand F."/>
            <person name="Pallen M.J."/>
        </authorList>
    </citation>
    <scope>NUCLEOTIDE SEQUENCE</scope>
    <source>
        <strain evidence="1">ChiBcec2-4451</strain>
    </source>
</reference>
<dbReference type="GO" id="GO:0003700">
    <property type="term" value="F:DNA-binding transcription factor activity"/>
    <property type="evidence" value="ECO:0007669"/>
    <property type="project" value="InterPro"/>
</dbReference>
<dbReference type="SUPFAM" id="SSF88946">
    <property type="entry name" value="Sigma2 domain of RNA polymerase sigma factors"/>
    <property type="match status" value="1"/>
</dbReference>
<proteinExistence type="predicted"/>
<evidence type="ECO:0000313" key="2">
    <source>
        <dbReference type="Proteomes" id="UP000886723"/>
    </source>
</evidence>
<sequence length="175" mass="21595">MKRREEELCLRIYEEYRDRIYRYLKHKFPDIPQEDLRDIMQNVWADLVKDIHKLIPLDETDRLKWLLAVGKIEACEWYRKNQKMQFQSLEEVQEEERKGAWRHLLPDPVQDLVLERLEALEIIRSLTEPEWKVLYSFCGESCQEEHRLSDNAERCRKYRVRKKLRERFEKGELDE</sequence>
<dbReference type="Gene3D" id="1.10.1740.10">
    <property type="match status" value="1"/>
</dbReference>
<dbReference type="EMBL" id="DVON01000072">
    <property type="protein sequence ID" value="HIV12185.1"/>
    <property type="molecule type" value="Genomic_DNA"/>
</dbReference>
<dbReference type="AlphaFoldDB" id="A0A9D1NUC4"/>
<name>A0A9D1NUC4_9FIRM</name>
<dbReference type="GO" id="GO:0006352">
    <property type="term" value="P:DNA-templated transcription initiation"/>
    <property type="evidence" value="ECO:0007669"/>
    <property type="project" value="InterPro"/>
</dbReference>
<accession>A0A9D1NUC4</accession>
<reference evidence="1" key="1">
    <citation type="submission" date="2020-10" db="EMBL/GenBank/DDBJ databases">
        <authorList>
            <person name="Gilroy R."/>
        </authorList>
    </citation>
    <scope>NUCLEOTIDE SEQUENCE</scope>
    <source>
        <strain evidence="1">ChiBcec2-4451</strain>
    </source>
</reference>
<dbReference type="InterPro" id="IPR013325">
    <property type="entry name" value="RNA_pol_sigma_r2"/>
</dbReference>